<accession>A0A8S5LEY0</accession>
<organism evidence="1">
    <name type="scientific">Siphoviridae sp. cttkn18</name>
    <dbReference type="NCBI Taxonomy" id="2823607"/>
    <lineage>
        <taxon>Viruses</taxon>
        <taxon>Duplodnaviria</taxon>
        <taxon>Heunggongvirae</taxon>
        <taxon>Uroviricota</taxon>
        <taxon>Caudoviricetes</taxon>
    </lineage>
</organism>
<dbReference type="EMBL" id="BK014703">
    <property type="protein sequence ID" value="DAD68502.1"/>
    <property type="molecule type" value="Genomic_DNA"/>
</dbReference>
<proteinExistence type="predicted"/>
<protein>
    <submittedName>
        <fullName evidence="1">Uncharacterized protein</fullName>
    </submittedName>
</protein>
<evidence type="ECO:0000313" key="1">
    <source>
        <dbReference type="EMBL" id="DAD68502.1"/>
    </source>
</evidence>
<name>A0A8S5LEY0_9CAUD</name>
<reference evidence="1" key="1">
    <citation type="journal article" date="2021" name="Proc. Natl. Acad. Sci. U.S.A.">
        <title>A Catalog of Tens of Thousands of Viruses from Human Metagenomes Reveals Hidden Associations with Chronic Diseases.</title>
        <authorList>
            <person name="Tisza M.J."/>
            <person name="Buck C.B."/>
        </authorList>
    </citation>
    <scope>NUCLEOTIDE SEQUENCE</scope>
    <source>
        <strain evidence="1">Cttkn18</strain>
    </source>
</reference>
<sequence>MTAEWLKSLLEKVDDDYEVKILDFRSELELDISNVRIDLENKVIVFEEDIK</sequence>